<accession>A0A382HDT7</accession>
<gene>
    <name evidence="1" type="ORF">METZ01_LOCUS238109</name>
</gene>
<sequence>MKTTNIEYSTKIGQGKLHQFYPIFPTENRLLNSANKCENVKENKL</sequence>
<dbReference type="EMBL" id="UINC01060594">
    <property type="protein sequence ID" value="SVB85255.1"/>
    <property type="molecule type" value="Genomic_DNA"/>
</dbReference>
<organism evidence="1">
    <name type="scientific">marine metagenome</name>
    <dbReference type="NCBI Taxonomy" id="408172"/>
    <lineage>
        <taxon>unclassified sequences</taxon>
        <taxon>metagenomes</taxon>
        <taxon>ecological metagenomes</taxon>
    </lineage>
</organism>
<reference evidence="1" key="1">
    <citation type="submission" date="2018-05" db="EMBL/GenBank/DDBJ databases">
        <authorList>
            <person name="Lanie J.A."/>
            <person name="Ng W.-L."/>
            <person name="Kazmierczak K.M."/>
            <person name="Andrzejewski T.M."/>
            <person name="Davidsen T.M."/>
            <person name="Wayne K.J."/>
            <person name="Tettelin H."/>
            <person name="Glass J.I."/>
            <person name="Rusch D."/>
            <person name="Podicherti R."/>
            <person name="Tsui H.-C.T."/>
            <person name="Winkler M.E."/>
        </authorList>
    </citation>
    <scope>NUCLEOTIDE SEQUENCE</scope>
</reference>
<proteinExistence type="predicted"/>
<name>A0A382HDT7_9ZZZZ</name>
<protein>
    <submittedName>
        <fullName evidence="1">Uncharacterized protein</fullName>
    </submittedName>
</protein>
<evidence type="ECO:0000313" key="1">
    <source>
        <dbReference type="EMBL" id="SVB85255.1"/>
    </source>
</evidence>
<dbReference type="AlphaFoldDB" id="A0A382HDT7"/>